<dbReference type="GO" id="GO:0042910">
    <property type="term" value="F:xenobiotic transmembrane transporter activity"/>
    <property type="evidence" value="ECO:0007669"/>
    <property type="project" value="InterPro"/>
</dbReference>
<dbReference type="PANTHER" id="PTHR43298">
    <property type="entry name" value="MULTIDRUG RESISTANCE PROTEIN NORM-RELATED"/>
    <property type="match status" value="1"/>
</dbReference>
<evidence type="ECO:0000313" key="12">
    <source>
        <dbReference type="Proteomes" id="UP000030380"/>
    </source>
</evidence>
<evidence type="ECO:0000256" key="10">
    <source>
        <dbReference type="SAM" id="Phobius"/>
    </source>
</evidence>
<dbReference type="PIRSF" id="PIRSF006603">
    <property type="entry name" value="DinF"/>
    <property type="match status" value="1"/>
</dbReference>
<keyword evidence="4" id="KW-1003">Cell membrane</keyword>
<keyword evidence="3" id="KW-0050">Antiport</keyword>
<keyword evidence="12" id="KW-1185">Reference proteome</keyword>
<dbReference type="InterPro" id="IPR048279">
    <property type="entry name" value="MdtK-like"/>
</dbReference>
<gene>
    <name evidence="11" type="ORF">OA57_02575</name>
</gene>
<evidence type="ECO:0000313" key="11">
    <source>
        <dbReference type="EMBL" id="KGQ71133.1"/>
    </source>
</evidence>
<keyword evidence="8 10" id="KW-0472">Membrane</keyword>
<evidence type="ECO:0000256" key="1">
    <source>
        <dbReference type="ARBA" id="ARBA00004429"/>
    </source>
</evidence>
<evidence type="ECO:0000256" key="7">
    <source>
        <dbReference type="ARBA" id="ARBA00023065"/>
    </source>
</evidence>
<evidence type="ECO:0000256" key="3">
    <source>
        <dbReference type="ARBA" id="ARBA00022449"/>
    </source>
</evidence>
<reference evidence="11 12" key="1">
    <citation type="submission" date="2014-11" db="EMBL/GenBank/DDBJ databases">
        <title>Draft genome sequence of Chelonobacter oris 1662T, associated with respiratory disease in Hermann's Tortoises.</title>
        <authorList>
            <person name="Kudirkiene E."/>
            <person name="Hansen M.J."/>
            <person name="Bojesen A.M."/>
        </authorList>
    </citation>
    <scope>NUCLEOTIDE SEQUENCE [LARGE SCALE GENOMIC DNA]</scope>
    <source>
        <strain evidence="11 12">1662</strain>
    </source>
</reference>
<feature type="transmembrane region" description="Helical" evidence="10">
    <location>
        <begin position="57"/>
        <end position="76"/>
    </location>
</feature>
<feature type="transmembrane region" description="Helical" evidence="10">
    <location>
        <begin position="244"/>
        <end position="269"/>
    </location>
</feature>
<keyword evidence="7" id="KW-0406">Ion transport</keyword>
<organism evidence="11 12">
    <name type="scientific">Chelonobacter oris</name>
    <dbReference type="NCBI Taxonomy" id="505317"/>
    <lineage>
        <taxon>Bacteria</taxon>
        <taxon>Pseudomonadati</taxon>
        <taxon>Pseudomonadota</taxon>
        <taxon>Gammaproteobacteria</taxon>
        <taxon>Pasteurellales</taxon>
        <taxon>Pasteurellaceae</taxon>
        <taxon>Chelonobacter</taxon>
    </lineage>
</organism>
<sequence>MLKFMTNRQHRLEMRQLIRIAAPILVAQIAQSSMGMIDAIMAGRVSAADMAAISIGASIWFPLVLFGQGLLLALPPTIAYLNGSGQRKRIAHQVRQGIWIVVMITIPLFILIYNSRFIVDFMQMEPQLAAISSRYLQSMAFGIFAYLMMINFRGLNDGLAKTKPAMVIGFIGLLLNIPLNYIFIYGKFGIPAYGAVGCGIATAIVNWLMMLMILIYCYRAKNQRDLRLFPNLFEKPNWNTQRKLLNLGIPIALTLCAEVTLFTIVSLLISPLGANIVASHQIALQTSSFIFMLPLSISMATTILVGQRLGEQNVEGAKQVCFTALGLGLVVATVTAILTLLFRTQIAQIFVSDQDVIAMASFLLLFAAAYQIPDSIQVVAGGALRAYKDTKAILIISLFCYWVIGMPVGYITGLTDWLMPPLAAEGFWIGFVLCLLFASVFLLVRLRKIQRIPAEQLLQHLDKIK</sequence>
<feature type="transmembrane region" description="Helical" evidence="10">
    <location>
        <begin position="289"/>
        <end position="309"/>
    </location>
</feature>
<keyword evidence="2" id="KW-0813">Transport</keyword>
<dbReference type="CDD" id="cd13131">
    <property type="entry name" value="MATE_NorM_like"/>
    <property type="match status" value="1"/>
</dbReference>
<feature type="transmembrane region" description="Helical" evidence="10">
    <location>
        <begin position="354"/>
        <end position="372"/>
    </location>
</feature>
<dbReference type="InterPro" id="IPR050222">
    <property type="entry name" value="MATE_MdtK"/>
</dbReference>
<dbReference type="GO" id="GO:0005886">
    <property type="term" value="C:plasma membrane"/>
    <property type="evidence" value="ECO:0007669"/>
    <property type="project" value="UniProtKB-SubCell"/>
</dbReference>
<protein>
    <recommendedName>
        <fullName evidence="9">Multidrug-efflux transporter</fullName>
    </recommendedName>
</protein>
<dbReference type="RefSeq" id="WP_034613036.1">
    <property type="nucleotide sequence ID" value="NZ_JSUM01000003.1"/>
</dbReference>
<accession>A0A0A3AP04</accession>
<comment type="subcellular location">
    <subcellularLocation>
        <location evidence="1">Cell inner membrane</location>
        <topology evidence="1">Multi-pass membrane protein</topology>
    </subcellularLocation>
</comment>
<dbReference type="PANTHER" id="PTHR43298:SF2">
    <property type="entry name" value="FMN_FAD EXPORTER YEEO-RELATED"/>
    <property type="match status" value="1"/>
</dbReference>
<evidence type="ECO:0000256" key="5">
    <source>
        <dbReference type="ARBA" id="ARBA00022692"/>
    </source>
</evidence>
<evidence type="ECO:0000256" key="9">
    <source>
        <dbReference type="ARBA" id="ARBA00031636"/>
    </source>
</evidence>
<feature type="transmembrane region" description="Helical" evidence="10">
    <location>
        <begin position="135"/>
        <end position="152"/>
    </location>
</feature>
<feature type="transmembrane region" description="Helical" evidence="10">
    <location>
        <begin position="321"/>
        <end position="342"/>
    </location>
</feature>
<evidence type="ECO:0000256" key="6">
    <source>
        <dbReference type="ARBA" id="ARBA00022989"/>
    </source>
</evidence>
<feature type="transmembrane region" description="Helical" evidence="10">
    <location>
        <begin position="190"/>
        <end position="218"/>
    </location>
</feature>
<keyword evidence="6 10" id="KW-1133">Transmembrane helix</keyword>
<dbReference type="Proteomes" id="UP000030380">
    <property type="component" value="Unassembled WGS sequence"/>
</dbReference>
<dbReference type="OrthoDB" id="9780160at2"/>
<feature type="transmembrane region" description="Helical" evidence="10">
    <location>
        <begin position="164"/>
        <end position="184"/>
    </location>
</feature>
<dbReference type="EMBL" id="JSUM01000003">
    <property type="protein sequence ID" value="KGQ71133.1"/>
    <property type="molecule type" value="Genomic_DNA"/>
</dbReference>
<dbReference type="Pfam" id="PF01554">
    <property type="entry name" value="MatE"/>
    <property type="match status" value="2"/>
</dbReference>
<proteinExistence type="predicted"/>
<dbReference type="GO" id="GO:0015297">
    <property type="term" value="F:antiporter activity"/>
    <property type="evidence" value="ECO:0007669"/>
    <property type="project" value="UniProtKB-KW"/>
</dbReference>
<name>A0A0A3AP04_9PAST</name>
<comment type="caution">
    <text evidence="11">The sequence shown here is derived from an EMBL/GenBank/DDBJ whole genome shotgun (WGS) entry which is preliminary data.</text>
</comment>
<keyword evidence="5 10" id="KW-0812">Transmembrane</keyword>
<feature type="transmembrane region" description="Helical" evidence="10">
    <location>
        <begin position="97"/>
        <end position="115"/>
    </location>
</feature>
<dbReference type="NCBIfam" id="TIGR00797">
    <property type="entry name" value="matE"/>
    <property type="match status" value="1"/>
</dbReference>
<dbReference type="InterPro" id="IPR002528">
    <property type="entry name" value="MATE_fam"/>
</dbReference>
<dbReference type="AlphaFoldDB" id="A0A0A3AP04"/>
<feature type="transmembrane region" description="Helical" evidence="10">
    <location>
        <begin position="392"/>
        <end position="414"/>
    </location>
</feature>
<dbReference type="GO" id="GO:0006811">
    <property type="term" value="P:monoatomic ion transport"/>
    <property type="evidence" value="ECO:0007669"/>
    <property type="project" value="UniProtKB-KW"/>
</dbReference>
<evidence type="ECO:0000256" key="2">
    <source>
        <dbReference type="ARBA" id="ARBA00022448"/>
    </source>
</evidence>
<evidence type="ECO:0000256" key="8">
    <source>
        <dbReference type="ARBA" id="ARBA00023136"/>
    </source>
</evidence>
<dbReference type="STRING" id="505317.OA57_02575"/>
<feature type="transmembrane region" description="Helical" evidence="10">
    <location>
        <begin position="426"/>
        <end position="444"/>
    </location>
</feature>
<evidence type="ECO:0000256" key="4">
    <source>
        <dbReference type="ARBA" id="ARBA00022475"/>
    </source>
</evidence>